<evidence type="ECO:0000313" key="2">
    <source>
        <dbReference type="Proteomes" id="UP000317638"/>
    </source>
</evidence>
<organism evidence="1 2">
    <name type="scientific">Tessaracoccus rhinocerotis</name>
    <dbReference type="NCBI Taxonomy" id="1689449"/>
    <lineage>
        <taxon>Bacteria</taxon>
        <taxon>Bacillati</taxon>
        <taxon>Actinomycetota</taxon>
        <taxon>Actinomycetes</taxon>
        <taxon>Propionibacteriales</taxon>
        <taxon>Propionibacteriaceae</taxon>
        <taxon>Tessaracoccus</taxon>
    </lineage>
</organism>
<sequence length="192" mass="20211">MTTVLAYRSLMKQGKLIRILECVTVALVLAGCTGGAAVLAVPDGTNAVCAGVLPGKAEPYWFGIPVSNPGQSPITLKDVRLGEHDHIMMSDAFAVPAVQLDDGTMLGVGVMRAPAEESPELWSGRQSVAGYVIAPGADVHLALGLSRDGAETGRVHSQTITYRVDGELYDRNATSGLKMALTSDCQTLEEDK</sequence>
<dbReference type="RefSeq" id="WP_143936622.1">
    <property type="nucleotide sequence ID" value="NZ_VKKG01000001.1"/>
</dbReference>
<comment type="caution">
    <text evidence="1">The sequence shown here is derived from an EMBL/GenBank/DDBJ whole genome shotgun (WGS) entry which is preliminary data.</text>
</comment>
<accession>A0A553K4B8</accession>
<dbReference type="Proteomes" id="UP000317638">
    <property type="component" value="Unassembled WGS sequence"/>
</dbReference>
<keyword evidence="2" id="KW-1185">Reference proteome</keyword>
<reference evidence="1 2" key="1">
    <citation type="submission" date="2019-07" db="EMBL/GenBank/DDBJ databases">
        <authorList>
            <person name="Zhou L.-Y."/>
        </authorList>
    </citation>
    <scope>NUCLEOTIDE SEQUENCE [LARGE SCALE GENOMIC DNA]</scope>
    <source>
        <strain evidence="1 2">YIM 101269</strain>
    </source>
</reference>
<proteinExistence type="predicted"/>
<dbReference type="EMBL" id="VKKG01000001">
    <property type="protein sequence ID" value="TRY19533.1"/>
    <property type="molecule type" value="Genomic_DNA"/>
</dbReference>
<gene>
    <name evidence="1" type="ORF">FOJ82_01115</name>
</gene>
<dbReference type="AlphaFoldDB" id="A0A553K4B8"/>
<protein>
    <submittedName>
        <fullName evidence="1">Uncharacterized protein</fullName>
    </submittedName>
</protein>
<dbReference type="OrthoDB" id="3735321at2"/>
<name>A0A553K4B8_9ACTN</name>
<evidence type="ECO:0000313" key="1">
    <source>
        <dbReference type="EMBL" id="TRY19533.1"/>
    </source>
</evidence>